<dbReference type="InterPro" id="IPR051128">
    <property type="entry name" value="EgtD_Methyltrsf_superfamily"/>
</dbReference>
<keyword evidence="2" id="KW-0489">Methyltransferase</keyword>
<dbReference type="OMA" id="IEWSRSI"/>
<dbReference type="GO" id="GO:0008168">
    <property type="term" value="F:methyltransferase activity"/>
    <property type="evidence" value="ECO:0007669"/>
    <property type="project" value="UniProtKB-KW"/>
</dbReference>
<evidence type="ECO:0000259" key="5">
    <source>
        <dbReference type="Pfam" id="PF10017"/>
    </source>
</evidence>
<evidence type="ECO:0000313" key="6">
    <source>
        <dbReference type="EMBL" id="OBZ71213.1"/>
    </source>
</evidence>
<feature type="compositionally biased region" description="Low complexity" evidence="4">
    <location>
        <begin position="209"/>
        <end position="225"/>
    </location>
</feature>
<dbReference type="EMBL" id="LUGG01000011">
    <property type="protein sequence ID" value="OBZ71213.1"/>
    <property type="molecule type" value="Genomic_DNA"/>
</dbReference>
<accession>A0A1C7M2M3</accession>
<dbReference type="PIRSF" id="PIRSF018005">
    <property type="entry name" value="UCP018005"/>
    <property type="match status" value="1"/>
</dbReference>
<dbReference type="Proteomes" id="UP000092993">
    <property type="component" value="Unassembled WGS sequence"/>
</dbReference>
<feature type="compositionally biased region" description="Basic and acidic residues" evidence="4">
    <location>
        <begin position="196"/>
        <end position="208"/>
    </location>
</feature>
<protein>
    <recommendedName>
        <fullName evidence="5">Histidine-specific methyltransferase SAM-dependent domain-containing protein</fullName>
    </recommendedName>
</protein>
<dbReference type="InterPro" id="IPR029063">
    <property type="entry name" value="SAM-dependent_MTases_sf"/>
</dbReference>
<name>A0A1C7M2M3_GRIFR</name>
<sequence length="369" mass="40891">MSTLQDFVHIVDLRANQPTLASSVIHEQVVSGLSQPTGQKWLPTMLLYDERGLRLYDAITTEAPEYYLFPAEEEILKNRSSDIVRVMHARNGNAEAIEEVVVELGAGALRKTSHILRALSQHSMSSVQYYALDLEKRELERTLKTLNDSEIGAEIKDKVSTKGLCGTYDDGLKFIAEGGLEGRNDLERITTEVSEQYKLERVGGDDSPRSASSSRTPTTETEVTPPSTPGFNQPLHILFLGSSLGNFTRGEDAAFLRSLPLRPGSGDTLLLGLDHDNEAHQIELAYNDPKGITKNFIMNGLKCAGRALGDEHSLMKTNGSMSRYTMKNSVVMRLTTSQRVSKRLWTQRLRSVSRSKQTSSSASNFLQVL</sequence>
<feature type="domain" description="Histidine-specific methyltransferase SAM-dependent" evidence="5">
    <location>
        <begin position="232"/>
        <end position="337"/>
    </location>
</feature>
<dbReference type="InterPro" id="IPR017804">
    <property type="entry name" value="MeTrfase_EgtD-like"/>
</dbReference>
<dbReference type="OrthoDB" id="659at2759"/>
<reference evidence="6 7" key="1">
    <citation type="submission" date="2016-03" db="EMBL/GenBank/DDBJ databases">
        <title>Whole genome sequencing of Grifola frondosa 9006-11.</title>
        <authorList>
            <person name="Min B."/>
            <person name="Park H."/>
            <person name="Kim J.-G."/>
            <person name="Cho H."/>
            <person name="Oh Y.-L."/>
            <person name="Kong W.-S."/>
            <person name="Choi I.-G."/>
        </authorList>
    </citation>
    <scope>NUCLEOTIDE SEQUENCE [LARGE SCALE GENOMIC DNA]</scope>
    <source>
        <strain evidence="6 7">9006-11</strain>
    </source>
</reference>
<keyword evidence="7" id="KW-1185">Reference proteome</keyword>
<comment type="similarity">
    <text evidence="1">Belongs to the methyltransferase superfamily.</text>
</comment>
<feature type="domain" description="Histidine-specific methyltransferase SAM-dependent" evidence="5">
    <location>
        <begin position="26"/>
        <end position="175"/>
    </location>
</feature>
<dbReference type="GO" id="GO:0032259">
    <property type="term" value="P:methylation"/>
    <property type="evidence" value="ECO:0007669"/>
    <property type="project" value="UniProtKB-KW"/>
</dbReference>
<evidence type="ECO:0000256" key="1">
    <source>
        <dbReference type="ARBA" id="ARBA00008361"/>
    </source>
</evidence>
<evidence type="ECO:0000313" key="7">
    <source>
        <dbReference type="Proteomes" id="UP000092993"/>
    </source>
</evidence>
<dbReference type="Pfam" id="PF10017">
    <property type="entry name" value="Methyltransf_33"/>
    <property type="match status" value="2"/>
</dbReference>
<dbReference type="PANTHER" id="PTHR43397">
    <property type="entry name" value="ERGOTHIONEINE BIOSYNTHESIS PROTEIN 1"/>
    <property type="match status" value="1"/>
</dbReference>
<dbReference type="STRING" id="5627.A0A1C7M2M3"/>
<comment type="caution">
    <text evidence="6">The sequence shown here is derived from an EMBL/GenBank/DDBJ whole genome shotgun (WGS) entry which is preliminary data.</text>
</comment>
<keyword evidence="3" id="KW-0808">Transferase</keyword>
<feature type="region of interest" description="Disordered" evidence="4">
    <location>
        <begin position="196"/>
        <end position="231"/>
    </location>
</feature>
<dbReference type="InterPro" id="IPR019257">
    <property type="entry name" value="MeTrfase_dom"/>
</dbReference>
<proteinExistence type="inferred from homology"/>
<dbReference type="AlphaFoldDB" id="A0A1C7M2M3"/>
<organism evidence="6 7">
    <name type="scientific">Grifola frondosa</name>
    <name type="common">Maitake</name>
    <name type="synonym">Polyporus frondosus</name>
    <dbReference type="NCBI Taxonomy" id="5627"/>
    <lineage>
        <taxon>Eukaryota</taxon>
        <taxon>Fungi</taxon>
        <taxon>Dikarya</taxon>
        <taxon>Basidiomycota</taxon>
        <taxon>Agaricomycotina</taxon>
        <taxon>Agaricomycetes</taxon>
        <taxon>Polyporales</taxon>
        <taxon>Grifolaceae</taxon>
        <taxon>Grifola</taxon>
    </lineage>
</organism>
<evidence type="ECO:0000256" key="3">
    <source>
        <dbReference type="ARBA" id="ARBA00022679"/>
    </source>
</evidence>
<dbReference type="PANTHER" id="PTHR43397:SF1">
    <property type="entry name" value="ERGOTHIONEINE BIOSYNTHESIS PROTEIN 1"/>
    <property type="match status" value="1"/>
</dbReference>
<gene>
    <name evidence="6" type="ORF">A0H81_08706</name>
</gene>
<dbReference type="Gene3D" id="3.40.50.150">
    <property type="entry name" value="Vaccinia Virus protein VP39"/>
    <property type="match status" value="1"/>
</dbReference>
<evidence type="ECO:0000256" key="2">
    <source>
        <dbReference type="ARBA" id="ARBA00022603"/>
    </source>
</evidence>
<evidence type="ECO:0000256" key="4">
    <source>
        <dbReference type="SAM" id="MobiDB-lite"/>
    </source>
</evidence>